<organism evidence="2">
    <name type="scientific">Porphyromonas phage phage025a_SJD11</name>
    <dbReference type="NCBI Taxonomy" id="3154115"/>
    <lineage>
        <taxon>Viruses</taxon>
        <taxon>Duplodnaviria</taxon>
        <taxon>Heunggongvirae</taxon>
        <taxon>Uroviricota</taxon>
        <taxon>Caudoviricetes</taxon>
        <taxon>Nixviridae</taxon>
        <taxon>Haasevirus</taxon>
        <taxon>Haasevirus pging00R</taxon>
    </lineage>
</organism>
<proteinExistence type="predicted"/>
<evidence type="ECO:0000256" key="1">
    <source>
        <dbReference type="SAM" id="MobiDB-lite"/>
    </source>
</evidence>
<name>A0AAT9J8Y1_9CAUD</name>
<reference evidence="2" key="1">
    <citation type="journal article" date="2023" name="Microbiome">
        <title>Phages are unrecognized players in the ecology of the oral pathogen Porphyromonas gingivalis.</title>
        <authorList>
            <person name="Matrishin C.B."/>
            <person name="Haase E.M."/>
            <person name="Dewhirst F.E."/>
            <person name="Mark Welch J.L."/>
            <person name="Miranda-Sanchez F."/>
            <person name="Chen T."/>
            <person name="MacFarland D.C."/>
            <person name="Kauffman K.M."/>
        </authorList>
    </citation>
    <scope>NUCLEOTIDE SEQUENCE</scope>
</reference>
<dbReference type="EMBL" id="BK068106">
    <property type="protein sequence ID" value="DBA55939.1"/>
    <property type="molecule type" value="Genomic_DNA"/>
</dbReference>
<sequence length="730" mass="81359">MTIKLKSGEQLDLPVDFSVEICRINPFFSEYGEHSIPVRLPPSPSNARLLGFPHDVGMGTIKTSFDVTLQDGVFFYPAKMALLSANEAEGYECNFVLNLGQMYSALQSDKLSTVIEKQYTRLDYTTATAAMLHLEDVARKNEMTDEDLIDIFPVLADAHILNEYQETTAHPGRVFAAYRDRTIDIDGQSTVIPAGFLLTPFLRLRPLLARVFKHYGYKVVDWGALSEHPYRDMVLLNHNYDTVANGYITPLQLAPDCSVSDLLSAVEGKFLSRWVVDESTTSVRFVHFDSLLSGDSTDMTDRLAGKPTFSYPVRYRRLELKSASYIRPSFPRGVDNESFEQTENLKETLKKRFGLCVDVRTGILYRYMVLRDMSGKLLAVGSLIADYIDEHKSYDPEAIDCGDTVPAMQLPLTNTAFSDVAIPQVGEGRWLNSFCRLSDGKEDKEDRKGELPVMFALPVGRSGGLRQGGLIDAVSQKSLLYHGEQGLFALFGKKYDELLRYGLTEAEVPVQLRGVDKMTLSAARPIIVSGNRFLPESIDYSTRADSISVLKLRSLTMKPHLSSLDAGYLVSVDYISSLKSAMSQLPTHSWSIERRWRFSPVPEHAPGSHVTFFADDMYECPSGYDFDPGPTTGLGNDYPANTIYYWGDAINQLSEAFKRRGDRVVPAPTPEQIATGCCYVYAVSQIKTSEATTPPDNIEPDPGGGNGNNPPNVPQPDYFVLYFCLKVKAL</sequence>
<reference evidence="2" key="2">
    <citation type="submission" date="2024-05" db="EMBL/GenBank/DDBJ databases">
        <authorList>
            <person name="Matrishin C.B."/>
            <person name="Kauffman K.M."/>
        </authorList>
    </citation>
    <scope>NUCLEOTIDE SEQUENCE</scope>
</reference>
<accession>A0AAT9J8Y1</accession>
<feature type="region of interest" description="Disordered" evidence="1">
    <location>
        <begin position="690"/>
        <end position="711"/>
    </location>
</feature>
<protein>
    <submittedName>
        <fullName evidence="2">Uncharacterized protein</fullName>
    </submittedName>
</protein>
<evidence type="ECO:0000313" key="2">
    <source>
        <dbReference type="EMBL" id="DBA55939.1"/>
    </source>
</evidence>